<evidence type="ECO:0000256" key="6">
    <source>
        <dbReference type="SAM" id="MobiDB-lite"/>
    </source>
</evidence>
<dbReference type="PROSITE" id="PS00463">
    <property type="entry name" value="ZN2_CY6_FUNGAL_1"/>
    <property type="match status" value="1"/>
</dbReference>
<dbReference type="PANTHER" id="PTHR31644">
    <property type="entry name" value="TRANSCRIPTIONAL ACTIVATOR ARO80-RELATED"/>
    <property type="match status" value="1"/>
</dbReference>
<proteinExistence type="predicted"/>
<protein>
    <recommendedName>
        <fullName evidence="7">Zn(2)-C6 fungal-type domain-containing protein</fullName>
    </recommendedName>
</protein>
<evidence type="ECO:0000256" key="4">
    <source>
        <dbReference type="ARBA" id="ARBA00023163"/>
    </source>
</evidence>
<dbReference type="PANTHER" id="PTHR31644:SF1">
    <property type="entry name" value="ZN(II)2CYS6 TRANSCRIPTION FACTOR (EUROFUNG)"/>
    <property type="match status" value="1"/>
</dbReference>
<organism evidence="8 9">
    <name type="scientific">Penicillium canescens</name>
    <dbReference type="NCBI Taxonomy" id="5083"/>
    <lineage>
        <taxon>Eukaryota</taxon>
        <taxon>Fungi</taxon>
        <taxon>Dikarya</taxon>
        <taxon>Ascomycota</taxon>
        <taxon>Pezizomycotina</taxon>
        <taxon>Eurotiomycetes</taxon>
        <taxon>Eurotiomycetidae</taxon>
        <taxon>Eurotiales</taxon>
        <taxon>Aspergillaceae</taxon>
        <taxon>Penicillium</taxon>
    </lineage>
</organism>
<dbReference type="SUPFAM" id="SSF57701">
    <property type="entry name" value="Zn2/Cys6 DNA-binding domain"/>
    <property type="match status" value="1"/>
</dbReference>
<dbReference type="InterPro" id="IPR052780">
    <property type="entry name" value="AAA_Catabolism_Regulators"/>
</dbReference>
<evidence type="ECO:0000313" key="9">
    <source>
        <dbReference type="Proteomes" id="UP001219568"/>
    </source>
</evidence>
<evidence type="ECO:0000256" key="3">
    <source>
        <dbReference type="ARBA" id="ARBA00023125"/>
    </source>
</evidence>
<feature type="compositionally biased region" description="Polar residues" evidence="6">
    <location>
        <begin position="122"/>
        <end position="141"/>
    </location>
</feature>
<dbReference type="AlphaFoldDB" id="A0AAD6N280"/>
<dbReference type="EMBL" id="JAQJZL010000016">
    <property type="protein sequence ID" value="KAJ6023065.1"/>
    <property type="molecule type" value="Genomic_DNA"/>
</dbReference>
<evidence type="ECO:0000256" key="1">
    <source>
        <dbReference type="ARBA" id="ARBA00022723"/>
    </source>
</evidence>
<dbReference type="PROSITE" id="PS50048">
    <property type="entry name" value="ZN2_CY6_FUNGAL_2"/>
    <property type="match status" value="1"/>
</dbReference>
<dbReference type="SMART" id="SM00066">
    <property type="entry name" value="GAL4"/>
    <property type="match status" value="1"/>
</dbReference>
<evidence type="ECO:0000259" key="7">
    <source>
        <dbReference type="PROSITE" id="PS50048"/>
    </source>
</evidence>
<gene>
    <name evidence="8" type="ORF">N7460_013460</name>
</gene>
<comment type="caution">
    <text evidence="8">The sequence shown here is derived from an EMBL/GenBank/DDBJ whole genome shotgun (WGS) entry which is preliminary data.</text>
</comment>
<accession>A0AAD6N280</accession>
<sequence>MTRSRNIRLYRACQRCRMRKLKCDPSSSPNGTKSQCFECVRSNEPCILAGSKRGGNFSRIRHSKRVESSTLPPNPVNAEHENVSEGIGENEKRTEDPIYAELTNPGEALQILARLAAHDQSMSFRSSDQIPATSTSESQVRSGHCNDNLPGHIMRPVLQPTLSETETLVIGVLGTDTTQHLLNYYATNYHPFCPLTPKKLLVTPDVRKTAIDEPFLLTIILTIASKDDTTYRQIHQHCWQHMKRHLLDILLATPSTLNVATVEGLLLLAEWIPYSEVETSSNPRVLSGNLSAVEDNMAWSLIGQAVRHAYLLRLDKASFREKVDGEPYELENRKRLAWIFVYIADRQISVRMGQSFWSRGPSLSTRFTAKDFPSLQLSADAEHNYALVLQGTIELTQLLHNAHDILYSSKERRLQMVRLGDYNRYLDDFRRSFSGWQSRWDSLEASPKLKCTLNIFKEYVRLYVLAFSFQSILSRAVHDNRVAGTSGPWSKKAPSLFPQGIMASPDGVYVFEAVRSARDILTIACGTDPVAHIHYMPFRFYVYAIYSAVFLYKARVFGAFTQKEHGEVSDLVHQFISVLDEASTCDSHIGGRYAKLLQRIWLVEQNKRTVAGNNAQSIGSDKSSNLDPLGSWDYYLPLDMNCTDTMLMPSPDFNLFCPDFSTLESELFDPMAGGVEFP</sequence>
<keyword evidence="4" id="KW-0804">Transcription</keyword>
<reference evidence="8" key="1">
    <citation type="journal article" date="2023" name="IMA Fungus">
        <title>Comparative genomic study of the Penicillium genus elucidates a diverse pangenome and 15 lateral gene transfer events.</title>
        <authorList>
            <person name="Petersen C."/>
            <person name="Sorensen T."/>
            <person name="Nielsen M.R."/>
            <person name="Sondergaard T.E."/>
            <person name="Sorensen J.L."/>
            <person name="Fitzpatrick D.A."/>
            <person name="Frisvad J.C."/>
            <person name="Nielsen K.L."/>
        </authorList>
    </citation>
    <scope>NUCLEOTIDE SEQUENCE</scope>
    <source>
        <strain evidence="8">IBT 15450</strain>
    </source>
</reference>
<name>A0AAD6N280_PENCN</name>
<dbReference type="GO" id="GO:0008270">
    <property type="term" value="F:zinc ion binding"/>
    <property type="evidence" value="ECO:0007669"/>
    <property type="project" value="InterPro"/>
</dbReference>
<keyword evidence="1" id="KW-0479">Metal-binding</keyword>
<feature type="region of interest" description="Disordered" evidence="6">
    <location>
        <begin position="65"/>
        <end position="92"/>
    </location>
</feature>
<keyword evidence="5" id="KW-0539">Nucleus</keyword>
<dbReference type="InterPro" id="IPR007219">
    <property type="entry name" value="XnlR_reg_dom"/>
</dbReference>
<dbReference type="InterPro" id="IPR036864">
    <property type="entry name" value="Zn2-C6_fun-type_DNA-bd_sf"/>
</dbReference>
<keyword evidence="2" id="KW-0805">Transcription regulation</keyword>
<dbReference type="Proteomes" id="UP001219568">
    <property type="component" value="Unassembled WGS sequence"/>
</dbReference>
<dbReference type="Gene3D" id="4.10.240.10">
    <property type="entry name" value="Zn(2)-C6 fungal-type DNA-binding domain"/>
    <property type="match status" value="1"/>
</dbReference>
<evidence type="ECO:0000256" key="5">
    <source>
        <dbReference type="ARBA" id="ARBA00023242"/>
    </source>
</evidence>
<dbReference type="SMART" id="SM00906">
    <property type="entry name" value="Fungal_trans"/>
    <property type="match status" value="1"/>
</dbReference>
<dbReference type="GO" id="GO:0003677">
    <property type="term" value="F:DNA binding"/>
    <property type="evidence" value="ECO:0007669"/>
    <property type="project" value="UniProtKB-KW"/>
</dbReference>
<feature type="region of interest" description="Disordered" evidence="6">
    <location>
        <begin position="122"/>
        <end position="145"/>
    </location>
</feature>
<evidence type="ECO:0000256" key="2">
    <source>
        <dbReference type="ARBA" id="ARBA00023015"/>
    </source>
</evidence>
<dbReference type="InterPro" id="IPR001138">
    <property type="entry name" value="Zn2Cys6_DnaBD"/>
</dbReference>
<evidence type="ECO:0000313" key="8">
    <source>
        <dbReference type="EMBL" id="KAJ6023065.1"/>
    </source>
</evidence>
<dbReference type="CDD" id="cd00067">
    <property type="entry name" value="GAL4"/>
    <property type="match status" value="1"/>
</dbReference>
<dbReference type="GO" id="GO:0000981">
    <property type="term" value="F:DNA-binding transcription factor activity, RNA polymerase II-specific"/>
    <property type="evidence" value="ECO:0007669"/>
    <property type="project" value="InterPro"/>
</dbReference>
<feature type="domain" description="Zn(2)-C6 fungal-type" evidence="7">
    <location>
        <begin position="12"/>
        <end position="48"/>
    </location>
</feature>
<reference evidence="8" key="2">
    <citation type="submission" date="2023-01" db="EMBL/GenBank/DDBJ databases">
        <authorList>
            <person name="Petersen C."/>
        </authorList>
    </citation>
    <scope>NUCLEOTIDE SEQUENCE</scope>
    <source>
        <strain evidence="8">IBT 15450</strain>
    </source>
</reference>
<dbReference type="CDD" id="cd12148">
    <property type="entry name" value="fungal_TF_MHR"/>
    <property type="match status" value="1"/>
</dbReference>
<keyword evidence="3" id="KW-0238">DNA-binding</keyword>
<dbReference type="Pfam" id="PF00172">
    <property type="entry name" value="Zn_clus"/>
    <property type="match status" value="1"/>
</dbReference>
<dbReference type="GO" id="GO:0005634">
    <property type="term" value="C:nucleus"/>
    <property type="evidence" value="ECO:0007669"/>
    <property type="project" value="TreeGrafter"/>
</dbReference>
<keyword evidence="9" id="KW-1185">Reference proteome</keyword>
<dbReference type="GO" id="GO:0006351">
    <property type="term" value="P:DNA-templated transcription"/>
    <property type="evidence" value="ECO:0007669"/>
    <property type="project" value="InterPro"/>
</dbReference>
<feature type="compositionally biased region" description="Basic and acidic residues" evidence="6">
    <location>
        <begin position="78"/>
        <end position="92"/>
    </location>
</feature>